<dbReference type="RefSeq" id="NP_001007211.1">
    <property type="nucleotide sequence ID" value="NM_001007210.1"/>
</dbReference>
<name>Q7ZZ64_DANRE</name>
<reference evidence="2" key="2">
    <citation type="submission" date="2003-06" db="EMBL/GenBank/DDBJ databases">
        <authorList>
            <person name="Babbage A."/>
        </authorList>
    </citation>
    <scope>NUCLEOTIDE SEQUENCE</scope>
</reference>
<protein>
    <submittedName>
        <fullName evidence="2">SI:dZ75P05.3.2 (Novel protein)</fullName>
    </submittedName>
    <submittedName>
        <fullName evidence="4">Uncharacterized protein LOC368709 isoform 1</fullName>
    </submittedName>
</protein>
<evidence type="ECO:0000313" key="3">
    <source>
        <dbReference type="Proteomes" id="UP000000437"/>
    </source>
</evidence>
<organism evidence="2">
    <name type="scientific">Danio rerio</name>
    <name type="common">Zebrafish</name>
    <name type="synonym">Brachydanio rerio</name>
    <dbReference type="NCBI Taxonomy" id="7955"/>
    <lineage>
        <taxon>Eukaryota</taxon>
        <taxon>Metazoa</taxon>
        <taxon>Chordata</taxon>
        <taxon>Craniata</taxon>
        <taxon>Vertebrata</taxon>
        <taxon>Euteleostomi</taxon>
        <taxon>Actinopterygii</taxon>
        <taxon>Neopterygii</taxon>
        <taxon>Teleostei</taxon>
        <taxon>Ostariophysi</taxon>
        <taxon>Cypriniformes</taxon>
        <taxon>Danionidae</taxon>
        <taxon>Danioninae</taxon>
        <taxon>Danio</taxon>
    </lineage>
</organism>
<dbReference type="AGR" id="ZFIN:ZDB-GENE-030616-108"/>
<dbReference type="GlyGen" id="Q7ZZ64">
    <property type="glycosylation" value="1 site"/>
</dbReference>
<keyword evidence="3" id="KW-1185">Reference proteome</keyword>
<dbReference type="ZFIN" id="ZDB-GENE-030616-108">
    <property type="gene designation" value="si:busm1-105l16.2"/>
</dbReference>
<dbReference type="EMBL" id="AL713869">
    <property type="protein sequence ID" value="CAD61166.1"/>
    <property type="molecule type" value="Genomic_DNA"/>
</dbReference>
<reference evidence="4" key="4">
    <citation type="submission" date="2025-04" db="UniProtKB">
        <authorList>
            <consortium name="RefSeq"/>
        </authorList>
    </citation>
    <scope>IDENTIFICATION</scope>
</reference>
<dbReference type="Proteomes" id="UP000000437">
    <property type="component" value="Chromosome 1"/>
</dbReference>
<proteinExistence type="predicted"/>
<accession>F1QBF4</accession>
<evidence type="ECO:0000256" key="1">
    <source>
        <dbReference type="SAM" id="MobiDB-lite"/>
    </source>
</evidence>
<sequence length="325" mass="37299">MDSSLHLCLTVRCLEENISAGLPEVISPTRSSTASTCTDTVSLSSMDHEDPERNMQNQLTRTNSCLIVDGKGQNRLFKMHWESNLVVMKYLTNTRSQKLKGHSTRWQLVNIVVSHMKEIHGRIPTCKQRETYALGIISLFPSLRDPFLQNFSLLFNAETSNKLLERWETAFKHRIINEAKSLTSTARLHCLINSAEGQESENKRRLKISSTEAFERLVHFHKSCTSIEDHLSERKGHQPCRLRSGRIKGRIDHFYVVMDKHLISCAATRSLSAVDELFKDYVFNLTYEEALVYIFTFLQTTVYNIDVGPTSESPRVKKLRAKLLH</sequence>
<dbReference type="GeneID" id="368709"/>
<feature type="compositionally biased region" description="Polar residues" evidence="1">
    <location>
        <begin position="29"/>
        <end position="45"/>
    </location>
</feature>
<dbReference type="PANTHER" id="PTHR31025">
    <property type="entry name" value="SI:CH211-196P9.1-RELATED"/>
    <property type="match status" value="1"/>
</dbReference>
<evidence type="ECO:0000313" key="5">
    <source>
        <dbReference type="ZFIN" id="ZDB-GENE-030616-108"/>
    </source>
</evidence>
<gene>
    <name evidence="4 5" type="primary">si:busm1-105l16.2</name>
    <name evidence="4" type="synonym">si:dz105l16.2</name>
    <name evidence="2" type="synonym">SI:dZ75P05.3</name>
    <name evidence="4" type="synonym">si:dz75p05.3</name>
    <name evidence="4" type="synonym">zgc:136420</name>
</gene>
<evidence type="ECO:0000313" key="2">
    <source>
        <dbReference type="EMBL" id="CAD61166.1"/>
    </source>
</evidence>
<dbReference type="PANTHER" id="PTHR31025:SF29">
    <property type="entry name" value="SI:CH211-196P9.1"/>
    <property type="match status" value="1"/>
</dbReference>
<dbReference type="HOGENOM" id="CLU_074266_0_0_1"/>
<reference evidence="4" key="1">
    <citation type="journal article" date="2002" name="Proc. Natl. Acad. Sci. U.S.A.">
        <title>Generation and initial analysis of more than 15,000 full-length human and mouse cDNA sequences.</title>
        <authorList>
            <consortium name="Mammalian Gene Collection Program Team"/>
            <person name="Strausberg R.L."/>
            <person name="Feingold E.A."/>
            <person name="Grouse L.H."/>
            <person name="Derge J.G."/>
            <person name="Klausner R.D."/>
            <person name="Collins F.S."/>
            <person name="Wagner L."/>
            <person name="Shenmen C.M."/>
            <person name="Schuler G.D."/>
            <person name="Altschul S.F."/>
            <person name="Zeeberg B."/>
            <person name="Buetow K.H."/>
            <person name="Schaefer C.F."/>
            <person name="Bhat N.K."/>
            <person name="Hopkins R.F."/>
            <person name="Jordan H."/>
            <person name="Moore T."/>
            <person name="Max S.I."/>
            <person name="Wang J."/>
            <person name="Hsieh F."/>
            <person name="Diatchenko L."/>
            <person name="Marusina K."/>
            <person name="Farmer A.A."/>
            <person name="Rubin G.M."/>
            <person name="Hong L."/>
            <person name="Stapleton M."/>
            <person name="Soares M.B."/>
            <person name="Bonaldo M.F."/>
            <person name="Casavant T.L."/>
            <person name="Scheetz T.E."/>
            <person name="Brownstein M.J."/>
            <person name="Usdin T.B."/>
            <person name="Toshiyuki S."/>
            <person name="Carninci P."/>
            <person name="Prange C."/>
            <person name="Raha S.S."/>
            <person name="Loquellano N.A."/>
            <person name="Peters G.J."/>
            <person name="Abramson R.D."/>
            <person name="Mullahy S.J."/>
            <person name="Bosak S.A."/>
            <person name="McEwan P.J."/>
            <person name="McKernan K.J."/>
            <person name="Malek J.A."/>
            <person name="Gunaratne P.H."/>
            <person name="Richards S."/>
            <person name="Worley K.C."/>
            <person name="Hale S."/>
            <person name="Garcia A.M."/>
            <person name="Gay L.J."/>
            <person name="Hulyk S.W."/>
            <person name="Villalon D.K."/>
            <person name="Muzny D.M."/>
            <person name="Sodergren E.J."/>
            <person name="Lu X."/>
            <person name="Gibbs R.A."/>
            <person name="Fahey J."/>
            <person name="Helton E."/>
            <person name="Ketteman M."/>
            <person name="Madan A."/>
            <person name="Rodrigues S."/>
            <person name="Sanchez A."/>
            <person name="Whiting M."/>
            <person name="Madan A."/>
            <person name="Young A.C."/>
            <person name="Shevchenko Y."/>
            <person name="Bouffard G.G."/>
            <person name="Blakesley R.W."/>
            <person name="Touchman J.W."/>
            <person name="Green E.D."/>
            <person name="Dickson M.C."/>
            <person name="Rodriguez A.C."/>
            <person name="Grimwood J."/>
            <person name="Schmutz J."/>
            <person name="Myers R.M."/>
            <person name="Butterfield Y.S."/>
            <person name="Krzywinski M.I."/>
            <person name="Skalska U."/>
            <person name="Smailus D.E."/>
            <person name="Schnerch A."/>
            <person name="Schein J.E."/>
            <person name="Jones S.J."/>
            <person name="Marra M.A."/>
        </authorList>
    </citation>
    <scope>NUCLEOTIDE SEQUENCE</scope>
</reference>
<dbReference type="PhylomeDB" id="Q7ZZ64"/>
<dbReference type="GO" id="GO:0005634">
    <property type="term" value="C:nucleus"/>
    <property type="evidence" value="ECO:0000318"/>
    <property type="project" value="GO_Central"/>
</dbReference>
<reference evidence="3" key="3">
    <citation type="journal article" date="2013" name="Nature">
        <title>The zebrafish reference genome sequence and its relationship to the human genome.</title>
        <authorList>
            <consortium name="Genome Reference Consortium Zebrafish"/>
            <person name="Howe K."/>
            <person name="Clark M.D."/>
            <person name="Torroja C.F."/>
            <person name="Torrance J."/>
            <person name="Berthelot C."/>
            <person name="Muffato M."/>
            <person name="Collins J.E."/>
            <person name="Humphray S."/>
            <person name="McLaren K."/>
            <person name="Matthews L."/>
            <person name="McLaren S."/>
            <person name="Sealy I."/>
            <person name="Caccamo M."/>
            <person name="Churcher C."/>
            <person name="Scott C."/>
            <person name="Barrett J.C."/>
            <person name="Koch R."/>
            <person name="Rauch G.J."/>
            <person name="White S."/>
            <person name="Chow W."/>
            <person name="Kilian B."/>
            <person name="Quintais L.T."/>
            <person name="Guerra-Assuncao J.A."/>
            <person name="Zhou Y."/>
            <person name="Gu Y."/>
            <person name="Yen J."/>
            <person name="Vogel J.H."/>
            <person name="Eyre T."/>
            <person name="Redmond S."/>
            <person name="Banerjee R."/>
            <person name="Chi J."/>
            <person name="Fu B."/>
            <person name="Langley E."/>
            <person name="Maguire S.F."/>
            <person name="Laird G.K."/>
            <person name="Lloyd D."/>
            <person name="Kenyon E."/>
            <person name="Donaldson S."/>
            <person name="Sehra H."/>
            <person name="Almeida-King J."/>
            <person name="Loveland J."/>
            <person name="Trevanion S."/>
            <person name="Jones M."/>
            <person name="Quail M."/>
            <person name="Willey D."/>
            <person name="Hunt A."/>
            <person name="Burton J."/>
            <person name="Sims S."/>
            <person name="McLay K."/>
            <person name="Plumb B."/>
            <person name="Davis J."/>
            <person name="Clee C."/>
            <person name="Oliver K."/>
            <person name="Clark R."/>
            <person name="Riddle C."/>
            <person name="Elliot D."/>
            <person name="Eliott D."/>
            <person name="Threadgold G."/>
            <person name="Harden G."/>
            <person name="Ware D."/>
            <person name="Begum S."/>
            <person name="Mortimore B."/>
            <person name="Mortimer B."/>
            <person name="Kerry G."/>
            <person name="Heath P."/>
            <person name="Phillimore B."/>
            <person name="Tracey A."/>
            <person name="Corby N."/>
            <person name="Dunn M."/>
            <person name="Johnson C."/>
            <person name="Wood J."/>
            <person name="Clark S."/>
            <person name="Pelan S."/>
            <person name="Griffiths G."/>
            <person name="Smith M."/>
            <person name="Glithero R."/>
            <person name="Howden P."/>
            <person name="Barker N."/>
            <person name="Lloyd C."/>
            <person name="Stevens C."/>
            <person name="Harley J."/>
            <person name="Holt K."/>
            <person name="Panagiotidis G."/>
            <person name="Lovell J."/>
            <person name="Beasley H."/>
            <person name="Henderson C."/>
            <person name="Gordon D."/>
            <person name="Auger K."/>
            <person name="Wright D."/>
            <person name="Collins J."/>
            <person name="Raisen C."/>
            <person name="Dyer L."/>
            <person name="Leung K."/>
            <person name="Robertson L."/>
            <person name="Ambridge K."/>
            <person name="Leongamornlert D."/>
            <person name="McGuire S."/>
            <person name="Gilderthorp R."/>
            <person name="Griffiths C."/>
            <person name="Manthravadi D."/>
            <person name="Nichol S."/>
            <person name="Barker G."/>
            <person name="Whitehead S."/>
            <person name="Kay M."/>
            <person name="Brown J."/>
            <person name="Murnane C."/>
            <person name="Gray E."/>
            <person name="Humphries M."/>
            <person name="Sycamore N."/>
            <person name="Barker D."/>
            <person name="Saunders D."/>
            <person name="Wallis J."/>
            <person name="Babbage A."/>
            <person name="Hammond S."/>
            <person name="Mashreghi-Mohammadi M."/>
            <person name="Barr L."/>
            <person name="Martin S."/>
            <person name="Wray P."/>
            <person name="Ellington A."/>
            <person name="Matthews N."/>
            <person name="Ellwood M."/>
            <person name="Woodmansey R."/>
            <person name="Clark G."/>
            <person name="Cooper J."/>
            <person name="Cooper J."/>
            <person name="Tromans A."/>
            <person name="Grafham D."/>
            <person name="Skuce C."/>
            <person name="Pandian R."/>
            <person name="Andrews R."/>
            <person name="Harrison E."/>
            <person name="Kimberley A."/>
            <person name="Garnett J."/>
            <person name="Fosker N."/>
            <person name="Hall R."/>
            <person name="Garner P."/>
            <person name="Kelly D."/>
            <person name="Bird C."/>
            <person name="Palmer S."/>
            <person name="Gehring I."/>
            <person name="Berger A."/>
            <person name="Dooley C.M."/>
            <person name="Ersan-Urun Z."/>
            <person name="Eser C."/>
            <person name="Geiger H."/>
            <person name="Geisler M."/>
            <person name="Karotki L."/>
            <person name="Kirn A."/>
            <person name="Konantz J."/>
            <person name="Konantz M."/>
            <person name="Oberlander M."/>
            <person name="Rudolph-Geiger S."/>
            <person name="Teucke M."/>
            <person name="Lanz C."/>
            <person name="Raddatz G."/>
            <person name="Osoegawa K."/>
            <person name="Zhu B."/>
            <person name="Rapp A."/>
            <person name="Widaa S."/>
            <person name="Langford C."/>
            <person name="Yang F."/>
            <person name="Schuster S.C."/>
            <person name="Carter N.P."/>
            <person name="Harrow J."/>
            <person name="Ning Z."/>
            <person name="Herrero J."/>
            <person name="Searle S.M."/>
            <person name="Enright A."/>
            <person name="Geisler R."/>
            <person name="Plasterk R.H."/>
            <person name="Lee C."/>
            <person name="Westerfield M."/>
            <person name="de Jong P.J."/>
            <person name="Zon L.I."/>
            <person name="Postlethwait J.H."/>
            <person name="Nusslein-Volhard C."/>
            <person name="Hubbard T.J."/>
            <person name="Roest Crollius H."/>
            <person name="Rogers J."/>
            <person name="Stemple D.L."/>
        </authorList>
    </citation>
    <scope>NUCLEOTIDE SEQUENCE [LARGE SCALE GENOMIC DNA]</scope>
</reference>
<accession>Q7ZZ64</accession>
<dbReference type="OrthoDB" id="10004999at2759"/>
<dbReference type="AlphaFoldDB" id="Q7ZZ64"/>
<dbReference type="GO" id="GO:0008017">
    <property type="term" value="F:microtubule binding"/>
    <property type="evidence" value="ECO:0000318"/>
    <property type="project" value="GO_Central"/>
</dbReference>
<evidence type="ECO:0000313" key="4">
    <source>
        <dbReference type="RefSeq" id="NP_001007211.1"/>
    </source>
</evidence>
<feature type="region of interest" description="Disordered" evidence="1">
    <location>
        <begin position="29"/>
        <end position="55"/>
    </location>
</feature>